<gene>
    <name evidence="4" type="ORF">GCM10025791_46150</name>
</gene>
<organism evidence="4 5">
    <name type="scientific">Halioxenophilus aromaticivorans</name>
    <dbReference type="NCBI Taxonomy" id="1306992"/>
    <lineage>
        <taxon>Bacteria</taxon>
        <taxon>Pseudomonadati</taxon>
        <taxon>Pseudomonadota</taxon>
        <taxon>Gammaproteobacteria</taxon>
        <taxon>Alteromonadales</taxon>
        <taxon>Alteromonadaceae</taxon>
        <taxon>Halioxenophilus</taxon>
    </lineage>
</organism>
<sequence length="120" mass="13184">MTKAALVVDDSISVRQVVSLVMKNAGFEVYEAADGKQALDLLDGRKLHIIISDINMPELDGISFVKAAKAIEEYQYTPILMLTTESSSDMKKKGAEAGVKAWLVKPFQPKKLLMAINKLT</sequence>
<evidence type="ECO:0000259" key="3">
    <source>
        <dbReference type="PROSITE" id="PS50110"/>
    </source>
</evidence>
<evidence type="ECO:0000256" key="1">
    <source>
        <dbReference type="ARBA" id="ARBA00022553"/>
    </source>
</evidence>
<keyword evidence="5" id="KW-1185">Reference proteome</keyword>
<dbReference type="SMART" id="SM00448">
    <property type="entry name" value="REC"/>
    <property type="match status" value="1"/>
</dbReference>
<dbReference type="EMBL" id="BAABLX010000078">
    <property type="protein sequence ID" value="GAA4959763.1"/>
    <property type="molecule type" value="Genomic_DNA"/>
</dbReference>
<dbReference type="Pfam" id="PF00072">
    <property type="entry name" value="Response_reg"/>
    <property type="match status" value="1"/>
</dbReference>
<dbReference type="InterPro" id="IPR050595">
    <property type="entry name" value="Bact_response_regulator"/>
</dbReference>
<evidence type="ECO:0000313" key="5">
    <source>
        <dbReference type="Proteomes" id="UP001409585"/>
    </source>
</evidence>
<proteinExistence type="predicted"/>
<evidence type="ECO:0000256" key="2">
    <source>
        <dbReference type="PROSITE-ProRule" id="PRU00169"/>
    </source>
</evidence>
<dbReference type="InterPro" id="IPR001789">
    <property type="entry name" value="Sig_transdc_resp-reg_receiver"/>
</dbReference>
<dbReference type="InterPro" id="IPR011006">
    <property type="entry name" value="CheY-like_superfamily"/>
</dbReference>
<feature type="domain" description="Response regulatory" evidence="3">
    <location>
        <begin position="4"/>
        <end position="120"/>
    </location>
</feature>
<dbReference type="RefSeq" id="WP_345427745.1">
    <property type="nucleotide sequence ID" value="NZ_BAABLX010000078.1"/>
</dbReference>
<dbReference type="PANTHER" id="PTHR44591:SF25">
    <property type="entry name" value="CHEMOTAXIS TWO-COMPONENT RESPONSE REGULATOR"/>
    <property type="match status" value="1"/>
</dbReference>
<dbReference type="GO" id="GO:0000160">
    <property type="term" value="P:phosphorelay signal transduction system"/>
    <property type="evidence" value="ECO:0007669"/>
    <property type="project" value="InterPro"/>
</dbReference>
<dbReference type="Proteomes" id="UP001409585">
    <property type="component" value="Unassembled WGS sequence"/>
</dbReference>
<dbReference type="AlphaFoldDB" id="A0AAV3U9H4"/>
<dbReference type="PANTHER" id="PTHR44591">
    <property type="entry name" value="STRESS RESPONSE REGULATOR PROTEIN 1"/>
    <property type="match status" value="1"/>
</dbReference>
<protein>
    <submittedName>
        <fullName evidence="4">Response regulator</fullName>
    </submittedName>
</protein>
<dbReference type="Gene3D" id="3.40.50.2300">
    <property type="match status" value="1"/>
</dbReference>
<keyword evidence="1 2" id="KW-0597">Phosphoprotein</keyword>
<dbReference type="SUPFAM" id="SSF52172">
    <property type="entry name" value="CheY-like"/>
    <property type="match status" value="1"/>
</dbReference>
<evidence type="ECO:0000313" key="4">
    <source>
        <dbReference type="EMBL" id="GAA4959763.1"/>
    </source>
</evidence>
<reference evidence="5" key="1">
    <citation type="journal article" date="2019" name="Int. J. Syst. Evol. Microbiol.">
        <title>The Global Catalogue of Microorganisms (GCM) 10K type strain sequencing project: providing services to taxonomists for standard genome sequencing and annotation.</title>
        <authorList>
            <consortium name="The Broad Institute Genomics Platform"/>
            <consortium name="The Broad Institute Genome Sequencing Center for Infectious Disease"/>
            <person name="Wu L."/>
            <person name="Ma J."/>
        </authorList>
    </citation>
    <scope>NUCLEOTIDE SEQUENCE [LARGE SCALE GENOMIC DNA]</scope>
    <source>
        <strain evidence="5">JCM 19134</strain>
    </source>
</reference>
<name>A0AAV3U9H4_9ALTE</name>
<accession>A0AAV3U9H4</accession>
<dbReference type="PROSITE" id="PS50110">
    <property type="entry name" value="RESPONSE_REGULATORY"/>
    <property type="match status" value="1"/>
</dbReference>
<comment type="caution">
    <text evidence="4">The sequence shown here is derived from an EMBL/GenBank/DDBJ whole genome shotgun (WGS) entry which is preliminary data.</text>
</comment>
<feature type="modified residue" description="4-aspartylphosphate" evidence="2">
    <location>
        <position position="53"/>
    </location>
</feature>